<dbReference type="SMART" id="SM00181">
    <property type="entry name" value="EGF"/>
    <property type="match status" value="5"/>
</dbReference>
<evidence type="ECO:0000256" key="3">
    <source>
        <dbReference type="ARBA" id="ARBA00022536"/>
    </source>
</evidence>
<dbReference type="PROSITE" id="PS50026">
    <property type="entry name" value="EGF_3"/>
    <property type="match status" value="2"/>
</dbReference>
<dbReference type="PANTHER" id="PTHR24040:SF13">
    <property type="entry name" value="FIBROPELLIN-1"/>
    <property type="match status" value="1"/>
</dbReference>
<dbReference type="InterPro" id="IPR000152">
    <property type="entry name" value="EGF-type_Asp/Asn_hydroxyl_site"/>
</dbReference>
<dbReference type="InterPro" id="IPR000742">
    <property type="entry name" value="EGF"/>
</dbReference>
<dbReference type="PROSITE" id="PS00010">
    <property type="entry name" value="ASX_HYDROXYL"/>
    <property type="match status" value="2"/>
</dbReference>
<dbReference type="PANTHER" id="PTHR24040">
    <property type="entry name" value="LAMININ G-LIKE DOMAIN-CONTAINING PROTEIN"/>
    <property type="match status" value="1"/>
</dbReference>
<sequence>MYDATCSTPCQCHPNNTATCDYFNGRCTCNLGWTGYDCSIDIDECAQDPFRCPNYSLCVNLPGSYECQCKDGLTLNSSKLCSFDVNSSACTWKNCSHTCVRFTPRDQNSSVELCYCPIGMELDADQCVACKNWKFGPDCLLSSETHCVDQNTLYHDSVTDSFCVCYSNWTGRFCETDVNECATGQFTCPPHAVCVNTVGGYQCACDERNGFVQRSDNMTCEQIDSLHFKFIGTVKVITWKCMMGSVSSVHVSVNTAAPTYRTWYVPVVTKCL</sequence>
<dbReference type="STRING" id="6526.A0A2C9K992"/>
<comment type="caution">
    <text evidence="8">Lacks conserved residue(s) required for the propagation of feature annotation.</text>
</comment>
<evidence type="ECO:0000259" key="9">
    <source>
        <dbReference type="PROSITE" id="PS50026"/>
    </source>
</evidence>
<keyword evidence="5" id="KW-0677">Repeat</keyword>
<comment type="subcellular location">
    <subcellularLocation>
        <location evidence="1">Secreted</location>
    </subcellularLocation>
</comment>
<keyword evidence="7" id="KW-0325">Glycoprotein</keyword>
<dbReference type="Gene3D" id="2.10.25.10">
    <property type="entry name" value="Laminin"/>
    <property type="match status" value="2"/>
</dbReference>
<feature type="domain" description="EGF-like" evidence="9">
    <location>
        <begin position="41"/>
        <end position="82"/>
    </location>
</feature>
<dbReference type="PROSITE" id="PS01187">
    <property type="entry name" value="EGF_CA"/>
    <property type="match status" value="2"/>
</dbReference>
<name>A0A2C9K992_BIOGL</name>
<dbReference type="KEGG" id="bgt:106051749"/>
<dbReference type="SUPFAM" id="SSF57196">
    <property type="entry name" value="EGF/Laminin"/>
    <property type="match status" value="3"/>
</dbReference>
<evidence type="ECO:0000256" key="8">
    <source>
        <dbReference type="PROSITE-ProRule" id="PRU00076"/>
    </source>
</evidence>
<dbReference type="Proteomes" id="UP000076420">
    <property type="component" value="Unassembled WGS sequence"/>
</dbReference>
<keyword evidence="3 8" id="KW-0245">EGF-like domain</keyword>
<dbReference type="InterPro" id="IPR001881">
    <property type="entry name" value="EGF-like_Ca-bd_dom"/>
</dbReference>
<dbReference type="GO" id="GO:0005509">
    <property type="term" value="F:calcium ion binding"/>
    <property type="evidence" value="ECO:0007669"/>
    <property type="project" value="InterPro"/>
</dbReference>
<dbReference type="InterPro" id="IPR051145">
    <property type="entry name" value="GAS-SHBG-PROS"/>
</dbReference>
<evidence type="ECO:0000256" key="2">
    <source>
        <dbReference type="ARBA" id="ARBA00022525"/>
    </source>
</evidence>
<evidence type="ECO:0000256" key="1">
    <source>
        <dbReference type="ARBA" id="ARBA00004613"/>
    </source>
</evidence>
<evidence type="ECO:0000313" key="11">
    <source>
        <dbReference type="Proteomes" id="UP000076420"/>
    </source>
</evidence>
<evidence type="ECO:0000256" key="5">
    <source>
        <dbReference type="ARBA" id="ARBA00022737"/>
    </source>
</evidence>
<evidence type="ECO:0000256" key="6">
    <source>
        <dbReference type="ARBA" id="ARBA00023157"/>
    </source>
</evidence>
<gene>
    <name evidence="10" type="primary">106051749</name>
</gene>
<evidence type="ECO:0000256" key="7">
    <source>
        <dbReference type="ARBA" id="ARBA00023180"/>
    </source>
</evidence>
<protein>
    <recommendedName>
        <fullName evidence="9">EGF-like domain-containing protein</fullName>
    </recommendedName>
</protein>
<dbReference type="SMART" id="SM00179">
    <property type="entry name" value="EGF_CA"/>
    <property type="match status" value="2"/>
</dbReference>
<evidence type="ECO:0000313" key="10">
    <source>
        <dbReference type="EnsemblMetazoa" id="BGLB016682-PA"/>
    </source>
</evidence>
<dbReference type="VEuPathDB" id="VectorBase:BGLB016682"/>
<dbReference type="InterPro" id="IPR049883">
    <property type="entry name" value="NOTCH1_EGF-like"/>
</dbReference>
<accession>A0A2C9K992</accession>
<proteinExistence type="predicted"/>
<keyword evidence="2" id="KW-0964">Secreted</keyword>
<keyword evidence="6" id="KW-1015">Disulfide bond</keyword>
<feature type="domain" description="EGF-like" evidence="9">
    <location>
        <begin position="177"/>
        <end position="221"/>
    </location>
</feature>
<organism evidence="10 11">
    <name type="scientific">Biomphalaria glabrata</name>
    <name type="common">Bloodfluke planorb</name>
    <name type="synonym">Freshwater snail</name>
    <dbReference type="NCBI Taxonomy" id="6526"/>
    <lineage>
        <taxon>Eukaryota</taxon>
        <taxon>Metazoa</taxon>
        <taxon>Spiralia</taxon>
        <taxon>Lophotrochozoa</taxon>
        <taxon>Mollusca</taxon>
        <taxon>Gastropoda</taxon>
        <taxon>Heterobranchia</taxon>
        <taxon>Euthyneura</taxon>
        <taxon>Panpulmonata</taxon>
        <taxon>Hygrophila</taxon>
        <taxon>Lymnaeoidea</taxon>
        <taxon>Planorbidae</taxon>
        <taxon>Biomphalaria</taxon>
    </lineage>
</organism>
<reference evidence="10" key="1">
    <citation type="submission" date="2020-05" db="UniProtKB">
        <authorList>
            <consortium name="EnsemblMetazoa"/>
        </authorList>
    </citation>
    <scope>IDENTIFICATION</scope>
    <source>
        <strain evidence="10">BB02</strain>
    </source>
</reference>
<dbReference type="GO" id="GO:0005576">
    <property type="term" value="C:extracellular region"/>
    <property type="evidence" value="ECO:0007669"/>
    <property type="project" value="UniProtKB-SubCell"/>
</dbReference>
<dbReference type="InterPro" id="IPR018097">
    <property type="entry name" value="EGF_Ca-bd_CS"/>
</dbReference>
<dbReference type="Pfam" id="PF07645">
    <property type="entry name" value="EGF_CA"/>
    <property type="match status" value="2"/>
</dbReference>
<keyword evidence="4" id="KW-0732">Signal</keyword>
<dbReference type="VEuPathDB" id="VectorBase:BGLAX_045101"/>
<evidence type="ECO:0000256" key="4">
    <source>
        <dbReference type="ARBA" id="ARBA00022729"/>
    </source>
</evidence>
<dbReference type="PROSITE" id="PS00022">
    <property type="entry name" value="EGF_1"/>
    <property type="match status" value="1"/>
</dbReference>
<dbReference type="AlphaFoldDB" id="A0A2C9K992"/>
<dbReference type="EnsemblMetazoa" id="BGLB016682-RA">
    <property type="protein sequence ID" value="BGLB016682-PA"/>
    <property type="gene ID" value="BGLB016682"/>
</dbReference>
<dbReference type="CDD" id="cd00054">
    <property type="entry name" value="EGF_CA"/>
    <property type="match status" value="2"/>
</dbReference>
<dbReference type="FunFam" id="2.10.25.10:FF:000038">
    <property type="entry name" value="Fibrillin 2"/>
    <property type="match status" value="2"/>
</dbReference>